<proteinExistence type="inferred from homology"/>
<dbReference type="RefSeq" id="WP_148927462.1">
    <property type="nucleotide sequence ID" value="NZ_VNHS01000001.1"/>
</dbReference>
<dbReference type="InterPro" id="IPR003764">
    <property type="entry name" value="GlcNAc_6-P_deAcase"/>
</dbReference>
<evidence type="ECO:0000256" key="2">
    <source>
        <dbReference type="ARBA" id="ARBA00022723"/>
    </source>
</evidence>
<feature type="binding site" evidence="6">
    <location>
        <position position="143"/>
    </location>
    <ligand>
        <name>substrate</name>
    </ligand>
</feature>
<feature type="binding site" evidence="6">
    <location>
        <position position="254"/>
    </location>
    <ligand>
        <name>substrate</name>
    </ligand>
</feature>
<evidence type="ECO:0000256" key="5">
    <source>
        <dbReference type="PIRSR" id="PIRSR038994-1"/>
    </source>
</evidence>
<keyword evidence="10" id="KW-1185">Reference proteome</keyword>
<feature type="domain" description="Amidohydrolase-related" evidence="8">
    <location>
        <begin position="51"/>
        <end position="369"/>
    </location>
</feature>
<evidence type="ECO:0000256" key="7">
    <source>
        <dbReference type="PIRSR" id="PIRSR038994-3"/>
    </source>
</evidence>
<sequence length="396" mass="42915">MSHARASIAGLHYKTGKPIQIDMMNGIIKRVELLTDRAMGGGTDHLPWIGPGWVDLQVNGFSGIDLNAPSLTTEHVHELTRKLWAEGTTTFYPTVITNSDENIEALVRTIAQACAMEEMTAASIAGIHLEGPFLSPEDGPRGAHGRAFVKPPDWELFERWQYAAEGRIRLITLSPEWEGARAFIDQCVRNGVSVSIGHTSATPEQIRAAVQSGASLSTHLGNGAHLKLPRHPNYIWEQLAQDGLSTCIIADGFHLPDSVMKVMMKVKADRLYLVSDAVYLCGMEPGVYDTHIGGQVVLTAEGRLHLANEPGLLAGSAQMLKAGIEHLVESGLSDSATAWDMASVQPAAYMGLTAGEGLAPGAPADLISFSWKRDSRLELHNVYKYGHLSIRLTEPT</sequence>
<evidence type="ECO:0000256" key="3">
    <source>
        <dbReference type="ARBA" id="ARBA00022801"/>
    </source>
</evidence>
<dbReference type="PANTHER" id="PTHR11113:SF14">
    <property type="entry name" value="N-ACETYLGLUCOSAMINE-6-PHOSPHATE DEACETYLASE"/>
    <property type="match status" value="1"/>
</dbReference>
<feature type="binding site" evidence="6">
    <location>
        <position position="230"/>
    </location>
    <ligand>
        <name>substrate</name>
    </ligand>
</feature>
<organism evidence="9 10">
    <name type="scientific">Paenibacillus methanolicus</name>
    <dbReference type="NCBI Taxonomy" id="582686"/>
    <lineage>
        <taxon>Bacteria</taxon>
        <taxon>Bacillati</taxon>
        <taxon>Bacillota</taxon>
        <taxon>Bacilli</taxon>
        <taxon>Bacillales</taxon>
        <taxon>Paenibacillaceae</taxon>
        <taxon>Paenibacillus</taxon>
    </lineage>
</organism>
<evidence type="ECO:0000256" key="6">
    <source>
        <dbReference type="PIRSR" id="PIRSR038994-2"/>
    </source>
</evidence>
<evidence type="ECO:0000256" key="4">
    <source>
        <dbReference type="PIRNR" id="PIRNR038994"/>
    </source>
</evidence>
<keyword evidence="2 7" id="KW-0479">Metal-binding</keyword>
<evidence type="ECO:0000256" key="1">
    <source>
        <dbReference type="ARBA" id="ARBA00010716"/>
    </source>
</evidence>
<dbReference type="PIRSF" id="PIRSF038994">
    <property type="entry name" value="NagA"/>
    <property type="match status" value="1"/>
</dbReference>
<dbReference type="AlphaFoldDB" id="A0A5S5CHY1"/>
<keyword evidence="4" id="KW-0119">Carbohydrate metabolism</keyword>
<evidence type="ECO:0000259" key="8">
    <source>
        <dbReference type="Pfam" id="PF01979"/>
    </source>
</evidence>
<dbReference type="GO" id="GO:0046872">
    <property type="term" value="F:metal ion binding"/>
    <property type="evidence" value="ECO:0007669"/>
    <property type="project" value="UniProtKB-KW"/>
</dbReference>
<gene>
    <name evidence="9" type="ORF">BCM02_101517</name>
</gene>
<dbReference type="GO" id="GO:0008448">
    <property type="term" value="F:N-acetylglucosamine-6-phosphate deacetylase activity"/>
    <property type="evidence" value="ECO:0007669"/>
    <property type="project" value="InterPro"/>
</dbReference>
<dbReference type="EMBL" id="VNHS01000001">
    <property type="protein sequence ID" value="TYP79399.1"/>
    <property type="molecule type" value="Genomic_DNA"/>
</dbReference>
<dbReference type="InterPro" id="IPR006680">
    <property type="entry name" value="Amidohydro-rel"/>
</dbReference>
<dbReference type="InterPro" id="IPR032466">
    <property type="entry name" value="Metal_Hydrolase"/>
</dbReference>
<comment type="caution">
    <text evidence="9">The sequence shown here is derived from an EMBL/GenBank/DDBJ whole genome shotgun (WGS) entry which is preliminary data.</text>
</comment>
<comment type="similarity">
    <text evidence="1 4">Belongs to the metallo-dependent hydrolases superfamily. NagA family.</text>
</comment>
<dbReference type="GO" id="GO:0006046">
    <property type="term" value="P:N-acetylglucosamine catabolic process"/>
    <property type="evidence" value="ECO:0007669"/>
    <property type="project" value="TreeGrafter"/>
</dbReference>
<feature type="binding site" evidence="6">
    <location>
        <begin position="313"/>
        <end position="315"/>
    </location>
    <ligand>
        <name>substrate</name>
    </ligand>
</feature>
<feature type="active site" description="Proton donor/acceptor" evidence="5">
    <location>
        <position position="276"/>
    </location>
</feature>
<feature type="binding site" evidence="7">
    <location>
        <position position="198"/>
    </location>
    <ligand>
        <name>Zn(2+)</name>
        <dbReference type="ChEBI" id="CHEBI:29105"/>
    </ligand>
</feature>
<protein>
    <submittedName>
        <fullName evidence="9">N-acetylglucosamine-6-phosphate deacetylase</fullName>
    </submittedName>
</protein>
<feature type="binding site" evidence="7">
    <location>
        <position position="219"/>
    </location>
    <ligand>
        <name>Zn(2+)</name>
        <dbReference type="ChEBI" id="CHEBI:29105"/>
    </ligand>
</feature>
<keyword evidence="3 4" id="KW-0378">Hydrolase</keyword>
<evidence type="ECO:0000313" key="10">
    <source>
        <dbReference type="Proteomes" id="UP000323257"/>
    </source>
</evidence>
<dbReference type="Proteomes" id="UP000323257">
    <property type="component" value="Unassembled WGS sequence"/>
</dbReference>
<name>A0A5S5CHY1_9BACL</name>
<evidence type="ECO:0000313" key="9">
    <source>
        <dbReference type="EMBL" id="TYP79399.1"/>
    </source>
</evidence>
<feature type="binding site" evidence="6">
    <location>
        <begin position="222"/>
        <end position="223"/>
    </location>
    <ligand>
        <name>substrate</name>
    </ligand>
</feature>
<dbReference type="Pfam" id="PF01979">
    <property type="entry name" value="Amidohydro_1"/>
    <property type="match status" value="1"/>
</dbReference>
<comment type="cofactor">
    <cofactor evidence="7">
        <name>a divalent metal cation</name>
        <dbReference type="ChEBI" id="CHEBI:60240"/>
    </cofactor>
    <text evidence="7">Binds 1 divalent metal cation per subunit.</text>
</comment>
<dbReference type="PANTHER" id="PTHR11113">
    <property type="entry name" value="N-ACETYLGLUCOSAMINE-6-PHOSPHATE DEACETYLASE"/>
    <property type="match status" value="1"/>
</dbReference>
<dbReference type="SUPFAM" id="SSF51556">
    <property type="entry name" value="Metallo-dependent hydrolases"/>
    <property type="match status" value="1"/>
</dbReference>
<dbReference type="OrthoDB" id="9776488at2"/>
<reference evidence="9 10" key="1">
    <citation type="submission" date="2019-07" db="EMBL/GenBank/DDBJ databases">
        <title>Genomic Encyclopedia of Type Strains, Phase III (KMG-III): the genomes of soil and plant-associated and newly described type strains.</title>
        <authorList>
            <person name="Whitman W."/>
        </authorList>
    </citation>
    <scope>NUCLEOTIDE SEQUENCE [LARGE SCALE GENOMIC DNA]</scope>
    <source>
        <strain evidence="9 10">BL24</strain>
    </source>
</reference>
<feature type="binding site" evidence="7">
    <location>
        <position position="130"/>
    </location>
    <ligand>
        <name>Zn(2+)</name>
        <dbReference type="ChEBI" id="CHEBI:29105"/>
    </ligand>
</feature>
<dbReference type="Gene3D" id="3.20.20.140">
    <property type="entry name" value="Metal-dependent hydrolases"/>
    <property type="match status" value="1"/>
</dbReference>
<accession>A0A5S5CHY1</accession>